<protein>
    <submittedName>
        <fullName evidence="1">Uncharacterized protein</fullName>
    </submittedName>
</protein>
<keyword evidence="2" id="KW-1185">Reference proteome</keyword>
<comment type="caution">
    <text evidence="1">The sequence shown here is derived from an EMBL/GenBank/DDBJ whole genome shotgun (WGS) entry which is preliminary data.</text>
</comment>
<organism evidence="1 2">
    <name type="scientific">Mycolicibacter kumamotonensis</name>
    <dbReference type="NCBI Taxonomy" id="354243"/>
    <lineage>
        <taxon>Bacteria</taxon>
        <taxon>Bacillati</taxon>
        <taxon>Actinomycetota</taxon>
        <taxon>Actinomycetes</taxon>
        <taxon>Mycobacteriales</taxon>
        <taxon>Mycobacteriaceae</taxon>
        <taxon>Mycolicibacter</taxon>
    </lineage>
</organism>
<accession>A0A1B8S9A6</accession>
<proteinExistence type="predicted"/>
<name>A0A1B8S9A6_9MYCO</name>
<gene>
    <name evidence="1" type="ORF">ACT18_23615</name>
</gene>
<dbReference type="EMBL" id="LFOE01000098">
    <property type="protein sequence ID" value="OBY29331.1"/>
    <property type="molecule type" value="Genomic_DNA"/>
</dbReference>
<dbReference type="Proteomes" id="UP000092668">
    <property type="component" value="Unassembled WGS sequence"/>
</dbReference>
<reference evidence="1 2" key="1">
    <citation type="submission" date="2015-06" db="EMBL/GenBank/DDBJ databases">
        <title>Genome sequence of Mycobacterium kumamotonense strain Roo.</title>
        <authorList>
            <person name="Greninger A.L."/>
            <person name="Cunningham G."/>
            <person name="Miller S."/>
        </authorList>
    </citation>
    <scope>NUCLEOTIDE SEQUENCE [LARGE SCALE GENOMIC DNA]</scope>
    <source>
        <strain evidence="1 2">Roo</strain>
    </source>
</reference>
<evidence type="ECO:0000313" key="1">
    <source>
        <dbReference type="EMBL" id="OBY29331.1"/>
    </source>
</evidence>
<dbReference type="AlphaFoldDB" id="A0A1B8S9A6"/>
<sequence>MSHLGLTGFTSSQEVRIDQKRRGRMAAESWEISPEQLSKNDVALGIAMPTILQYQIIQWTAVSIRTHV</sequence>
<evidence type="ECO:0000313" key="2">
    <source>
        <dbReference type="Proteomes" id="UP000092668"/>
    </source>
</evidence>